<comment type="similarity">
    <text evidence="1">Belongs to the peptidase S16 family.</text>
</comment>
<evidence type="ECO:0000259" key="4">
    <source>
        <dbReference type="PROSITE" id="PS51786"/>
    </source>
</evidence>
<keyword evidence="1" id="KW-0378">Hydrolase</keyword>
<accession>A0A327YU44</accession>
<dbReference type="GO" id="GO:0030163">
    <property type="term" value="P:protein catabolic process"/>
    <property type="evidence" value="ECO:0007669"/>
    <property type="project" value="InterPro"/>
</dbReference>
<dbReference type="GO" id="GO:0006508">
    <property type="term" value="P:proteolysis"/>
    <property type="evidence" value="ECO:0007669"/>
    <property type="project" value="UniProtKB-KW"/>
</dbReference>
<dbReference type="InterPro" id="IPR036034">
    <property type="entry name" value="PDZ_sf"/>
</dbReference>
<dbReference type="InterPro" id="IPR008269">
    <property type="entry name" value="Lon_proteolytic"/>
</dbReference>
<dbReference type="RefSeq" id="WP_111643613.1">
    <property type="nucleotide sequence ID" value="NZ_QLMH01000001.1"/>
</dbReference>
<keyword evidence="1" id="KW-0720">Serine protease</keyword>
<dbReference type="SMART" id="SM00228">
    <property type="entry name" value="PDZ"/>
    <property type="match status" value="1"/>
</dbReference>
<keyword evidence="6" id="KW-1185">Reference proteome</keyword>
<keyword evidence="1" id="KW-0645">Protease</keyword>
<dbReference type="InterPro" id="IPR027065">
    <property type="entry name" value="Lon_Prtase"/>
</dbReference>
<evidence type="ECO:0000313" key="5">
    <source>
        <dbReference type="EMBL" id="RAK23255.1"/>
    </source>
</evidence>
<feature type="active site" evidence="1">
    <location>
        <position position="234"/>
    </location>
</feature>
<dbReference type="AlphaFoldDB" id="A0A327YU44"/>
<dbReference type="Gene3D" id="2.30.42.10">
    <property type="match status" value="1"/>
</dbReference>
<gene>
    <name evidence="5" type="ORF">B0I26_101211</name>
</gene>
<dbReference type="Pfam" id="PF13180">
    <property type="entry name" value="PDZ_2"/>
    <property type="match status" value="1"/>
</dbReference>
<evidence type="ECO:0000256" key="1">
    <source>
        <dbReference type="PROSITE-ProRule" id="PRU01122"/>
    </source>
</evidence>
<reference evidence="5 6" key="1">
    <citation type="submission" date="2018-06" db="EMBL/GenBank/DDBJ databases">
        <title>Genomic Encyclopedia of Type Strains, Phase III (KMG-III): the genomes of soil and plant-associated and newly described type strains.</title>
        <authorList>
            <person name="Whitman W."/>
        </authorList>
    </citation>
    <scope>NUCLEOTIDE SEQUENCE [LARGE SCALE GENOMIC DNA]</scope>
    <source>
        <strain evidence="5 6">CGMCC 1.8979</strain>
    </source>
</reference>
<organism evidence="5 6">
    <name type="scientific">Paranoxybacillus vitaminiphilus</name>
    <dbReference type="NCBI Taxonomy" id="581036"/>
    <lineage>
        <taxon>Bacteria</taxon>
        <taxon>Bacillati</taxon>
        <taxon>Bacillota</taxon>
        <taxon>Bacilli</taxon>
        <taxon>Bacillales</taxon>
        <taxon>Anoxybacillaceae</taxon>
        <taxon>Paranoxybacillus</taxon>
    </lineage>
</organism>
<dbReference type="Proteomes" id="UP000248555">
    <property type="component" value="Unassembled WGS sequence"/>
</dbReference>
<dbReference type="PROSITE" id="PS51786">
    <property type="entry name" value="LON_PROTEOLYTIC"/>
    <property type="match status" value="1"/>
</dbReference>
<evidence type="ECO:0000259" key="3">
    <source>
        <dbReference type="PROSITE" id="PS50106"/>
    </source>
</evidence>
<keyword evidence="2" id="KW-1133">Transmembrane helix</keyword>
<keyword evidence="2" id="KW-0472">Membrane</keyword>
<dbReference type="PROSITE" id="PS50106">
    <property type="entry name" value="PDZ"/>
    <property type="match status" value="1"/>
</dbReference>
<name>A0A327YU44_9BACL</name>
<protein>
    <recommendedName>
        <fullName evidence="1">endopeptidase La</fullName>
        <ecNumber evidence="1">3.4.21.53</ecNumber>
    </recommendedName>
</protein>
<comment type="caution">
    <text evidence="5">The sequence shown here is derived from an EMBL/GenBank/DDBJ whole genome shotgun (WGS) entry which is preliminary data.</text>
</comment>
<evidence type="ECO:0000256" key="2">
    <source>
        <dbReference type="SAM" id="Phobius"/>
    </source>
</evidence>
<dbReference type="InterPro" id="IPR020568">
    <property type="entry name" value="Ribosomal_Su5_D2-typ_SF"/>
</dbReference>
<feature type="domain" description="PDZ" evidence="3">
    <location>
        <begin position="111"/>
        <end position="160"/>
    </location>
</feature>
<dbReference type="Pfam" id="PF05362">
    <property type="entry name" value="Lon_C"/>
    <property type="match status" value="1"/>
</dbReference>
<dbReference type="NCBIfam" id="NF041438">
    <property type="entry name" value="SepM_fam_S16"/>
    <property type="match status" value="1"/>
</dbReference>
<dbReference type="SUPFAM" id="SSF54211">
    <property type="entry name" value="Ribosomal protein S5 domain 2-like"/>
    <property type="match status" value="1"/>
</dbReference>
<dbReference type="InterPro" id="IPR001478">
    <property type="entry name" value="PDZ"/>
</dbReference>
<dbReference type="GO" id="GO:0004176">
    <property type="term" value="F:ATP-dependent peptidase activity"/>
    <property type="evidence" value="ECO:0007669"/>
    <property type="project" value="UniProtKB-UniRule"/>
</dbReference>
<dbReference type="GO" id="GO:0004252">
    <property type="term" value="F:serine-type endopeptidase activity"/>
    <property type="evidence" value="ECO:0007669"/>
    <property type="project" value="UniProtKB-UniRule"/>
</dbReference>
<dbReference type="InterPro" id="IPR014721">
    <property type="entry name" value="Ribsml_uS5_D2-typ_fold_subgr"/>
</dbReference>
<evidence type="ECO:0000313" key="6">
    <source>
        <dbReference type="Proteomes" id="UP000248555"/>
    </source>
</evidence>
<feature type="active site" evidence="1">
    <location>
        <position position="279"/>
    </location>
</feature>
<keyword evidence="2" id="KW-0812">Transmembrane</keyword>
<dbReference type="OrthoDB" id="2356897at2"/>
<feature type="domain" description="Lon proteolytic" evidence="4">
    <location>
        <begin position="227"/>
        <end position="336"/>
    </location>
</feature>
<dbReference type="SUPFAM" id="SSF50156">
    <property type="entry name" value="PDZ domain-like"/>
    <property type="match status" value="1"/>
</dbReference>
<dbReference type="Gene3D" id="3.30.230.10">
    <property type="match status" value="1"/>
</dbReference>
<dbReference type="EMBL" id="QLMH01000001">
    <property type="protein sequence ID" value="RAK23255.1"/>
    <property type="molecule type" value="Genomic_DNA"/>
</dbReference>
<dbReference type="PANTHER" id="PTHR10046">
    <property type="entry name" value="ATP DEPENDENT LON PROTEASE FAMILY MEMBER"/>
    <property type="match status" value="1"/>
</dbReference>
<sequence length="337" mass="37318">MKKRIYLAAFSIGAIIAVLLTFIKLPYYVTMPGTAQKLEPLVHVKNGDEDDGDFMLTTVRMGRANVISYALAKVRKYYELYPVEEIKQQGESDEEYTLRQLHMMENSKQTAIAVAYEKAGKPITYKFLGVYVIRVLPDMPASRYLRAGDRIVAIDGKKLQTAEQFIEYVGQKTKGETVKITFERKGKKQTVPLALKPFPENPERVGIGISLVTDSDIVTDPPVEIESEEIGGPSAGLMFSLEIYNQLVEEDITKGYTIAGTGTINEKGEIGPIGGISQKIIAADKAGADIFFAPNEKGAKNSNYQEALKTAKDIGTKMKIVPVDTFDDALRYLQTLK</sequence>
<proteinExistence type="inferred from homology"/>
<dbReference type="GO" id="GO:0005524">
    <property type="term" value="F:ATP binding"/>
    <property type="evidence" value="ECO:0007669"/>
    <property type="project" value="InterPro"/>
</dbReference>
<dbReference type="EC" id="3.4.21.53" evidence="1"/>
<feature type="transmembrane region" description="Helical" evidence="2">
    <location>
        <begin position="7"/>
        <end position="29"/>
    </location>
</feature>
<comment type="catalytic activity">
    <reaction evidence="1">
        <text>Hydrolysis of proteins in presence of ATP.</text>
        <dbReference type="EC" id="3.4.21.53"/>
    </reaction>
</comment>